<evidence type="ECO:0000256" key="1">
    <source>
        <dbReference type="ARBA" id="ARBA00003041"/>
    </source>
</evidence>
<keyword evidence="6" id="KW-1006">Bacterial flagellum protein export</keyword>
<accession>A0AAX3EKP4</accession>
<keyword evidence="4" id="KW-1005">Bacterial flagellum biogenesis</keyword>
<evidence type="ECO:0000313" key="9">
    <source>
        <dbReference type="Proteomes" id="UP001163293"/>
    </source>
</evidence>
<comment type="function">
    <text evidence="1">Needed for flagellar regrowth and assembly.</text>
</comment>
<dbReference type="GO" id="GO:0015031">
    <property type="term" value="P:protein transport"/>
    <property type="evidence" value="ECO:0007669"/>
    <property type="project" value="UniProtKB-KW"/>
</dbReference>
<evidence type="ECO:0000313" key="8">
    <source>
        <dbReference type="EMBL" id="UYV98568.1"/>
    </source>
</evidence>
<dbReference type="InterPro" id="IPR018035">
    <property type="entry name" value="Flagellar_FliH/T3SS_HrpE"/>
</dbReference>
<comment type="similarity">
    <text evidence="2">Belongs to the FliH family.</text>
</comment>
<reference evidence="8" key="1">
    <citation type="submission" date="2022-07" db="EMBL/GenBank/DDBJ databases">
        <authorList>
            <person name="Wu T."/>
        </authorList>
    </citation>
    <scope>NUCLEOTIDE SEQUENCE</scope>
    <source>
        <strain evidence="8">SD-1</strain>
    </source>
</reference>
<organism evidence="8 9">
    <name type="scientific">Paenarthrobacter ureafaciens</name>
    <dbReference type="NCBI Taxonomy" id="37931"/>
    <lineage>
        <taxon>Bacteria</taxon>
        <taxon>Bacillati</taxon>
        <taxon>Actinomycetota</taxon>
        <taxon>Actinomycetes</taxon>
        <taxon>Micrococcales</taxon>
        <taxon>Micrococcaceae</taxon>
        <taxon>Paenarthrobacter</taxon>
    </lineage>
</organism>
<protein>
    <submittedName>
        <fullName evidence="8">FliH/SctL family protein</fullName>
    </submittedName>
</protein>
<keyword evidence="9" id="KW-1185">Reference proteome</keyword>
<dbReference type="GO" id="GO:0005829">
    <property type="term" value="C:cytosol"/>
    <property type="evidence" value="ECO:0007669"/>
    <property type="project" value="TreeGrafter"/>
</dbReference>
<dbReference type="EMBL" id="CP101185">
    <property type="protein sequence ID" value="UYV98568.1"/>
    <property type="molecule type" value="Genomic_DNA"/>
</dbReference>
<evidence type="ECO:0000256" key="4">
    <source>
        <dbReference type="ARBA" id="ARBA00022795"/>
    </source>
</evidence>
<evidence type="ECO:0000256" key="2">
    <source>
        <dbReference type="ARBA" id="ARBA00006602"/>
    </source>
</evidence>
<evidence type="ECO:0000256" key="6">
    <source>
        <dbReference type="ARBA" id="ARBA00023225"/>
    </source>
</evidence>
<gene>
    <name evidence="8" type="ORF">NL394_04920</name>
</gene>
<sequence length="199" mass="20784">MSTEPYTRVTFPVLRSEAPATDRGFTQGHAAGYAAGMRAAAEELRRLREKLLAEQAEGLDAGRLAVARAVTVLEAAASAAQRRREATVAEIEDVLAATALELAEAILGYELAHGERTARAAVDRALKHSDGTLTTVCLHPGDLAALEASGVVLPAGVELKADAALNPGDAVAEYPQGWIDARLGSALERARQALLGSHA</sequence>
<dbReference type="RefSeq" id="WP_069696706.1">
    <property type="nucleotide sequence ID" value="NZ_CP043010.1"/>
</dbReference>
<evidence type="ECO:0000256" key="5">
    <source>
        <dbReference type="ARBA" id="ARBA00022927"/>
    </source>
</evidence>
<keyword evidence="3" id="KW-0813">Transport</keyword>
<proteinExistence type="inferred from homology"/>
<dbReference type="GO" id="GO:0044781">
    <property type="term" value="P:bacterial-type flagellum organization"/>
    <property type="evidence" value="ECO:0007669"/>
    <property type="project" value="UniProtKB-KW"/>
</dbReference>
<evidence type="ECO:0000259" key="7">
    <source>
        <dbReference type="Pfam" id="PF02108"/>
    </source>
</evidence>
<dbReference type="InterPro" id="IPR051472">
    <property type="entry name" value="T3SS_Stator/FliH"/>
</dbReference>
<dbReference type="Proteomes" id="UP001163293">
    <property type="component" value="Chromosome"/>
</dbReference>
<dbReference type="AlphaFoldDB" id="A0AAX3EKP4"/>
<dbReference type="PANTHER" id="PTHR34982:SF1">
    <property type="entry name" value="FLAGELLAR ASSEMBLY PROTEIN FLIH"/>
    <property type="match status" value="1"/>
</dbReference>
<dbReference type="Pfam" id="PF02108">
    <property type="entry name" value="FliH"/>
    <property type="match status" value="1"/>
</dbReference>
<keyword evidence="5" id="KW-0653">Protein transport</keyword>
<feature type="domain" description="Flagellar assembly protein FliH/Type III secretion system HrpE" evidence="7">
    <location>
        <begin position="70"/>
        <end position="188"/>
    </location>
</feature>
<dbReference type="PANTHER" id="PTHR34982">
    <property type="entry name" value="YOP PROTEINS TRANSLOCATION PROTEIN L"/>
    <property type="match status" value="1"/>
</dbReference>
<name>A0AAX3EKP4_PAEUR</name>
<evidence type="ECO:0000256" key="3">
    <source>
        <dbReference type="ARBA" id="ARBA00022448"/>
    </source>
</evidence>